<comment type="caution">
    <text evidence="1">The sequence shown here is derived from an EMBL/GenBank/DDBJ whole genome shotgun (WGS) entry which is preliminary data.</text>
</comment>
<organism evidence="1 2">
    <name type="scientific">Cephaloticoccus primus</name>
    <dbReference type="NCBI Taxonomy" id="1548207"/>
    <lineage>
        <taxon>Bacteria</taxon>
        <taxon>Pseudomonadati</taxon>
        <taxon>Verrucomicrobiota</taxon>
        <taxon>Opitutia</taxon>
        <taxon>Opitutales</taxon>
        <taxon>Opitutaceae</taxon>
        <taxon>Cephaloticoccus</taxon>
    </lineage>
</organism>
<dbReference type="AlphaFoldDB" id="A0A139SK26"/>
<accession>A0A139SK26</accession>
<dbReference type="RefSeq" id="WP_068630854.1">
    <property type="nucleotide sequence ID" value="NZ_LSZQ01000054.1"/>
</dbReference>
<keyword evidence="2" id="KW-1185">Reference proteome</keyword>
<sequence length="88" mass="10004">MKTTVAEFQSQFPRMQKLADEGHTVTIEAEKKTYEFHTSAKAADDPLAEWRKTKGALLGCMKGSFEFSDELVPEEPAIPIEDWGELWQ</sequence>
<dbReference type="EMBL" id="LSZQ01000054">
    <property type="protein sequence ID" value="KXU34938.1"/>
    <property type="molecule type" value="Genomic_DNA"/>
</dbReference>
<proteinExistence type="predicted"/>
<gene>
    <name evidence="1" type="ORF">AXK11_07575</name>
</gene>
<dbReference type="Proteomes" id="UP000070058">
    <property type="component" value="Unassembled WGS sequence"/>
</dbReference>
<evidence type="ECO:0000313" key="2">
    <source>
        <dbReference type="Proteomes" id="UP000070058"/>
    </source>
</evidence>
<reference evidence="2" key="1">
    <citation type="submission" date="2016-02" db="EMBL/GenBank/DDBJ databases">
        <authorList>
            <person name="Sanders J.G."/>
            <person name="Lin J.Y."/>
            <person name="Wertz J.T."/>
            <person name="Russell J.A."/>
            <person name="Moreau C.S."/>
            <person name="Powell S."/>
        </authorList>
    </citation>
    <scope>NUCLEOTIDE SEQUENCE [LARGE SCALE GENOMIC DNA]</scope>
    <source>
        <strain evidence="2">CAG34</strain>
    </source>
</reference>
<name>A0A139SK26_9BACT</name>
<protein>
    <submittedName>
        <fullName evidence="1">Uncharacterized protein</fullName>
    </submittedName>
</protein>
<evidence type="ECO:0000313" key="1">
    <source>
        <dbReference type="EMBL" id="KXU34938.1"/>
    </source>
</evidence>